<evidence type="ECO:0000256" key="1">
    <source>
        <dbReference type="ARBA" id="ARBA00022884"/>
    </source>
</evidence>
<evidence type="ECO:0000259" key="3">
    <source>
        <dbReference type="PROSITE" id="PS51295"/>
    </source>
</evidence>
<dbReference type="Proteomes" id="UP000824211">
    <property type="component" value="Unassembled WGS sequence"/>
</dbReference>
<gene>
    <name evidence="4" type="ORF">H9771_02735</name>
</gene>
<proteinExistence type="predicted"/>
<comment type="caution">
    <text evidence="4">The sequence shown here is derived from an EMBL/GenBank/DDBJ whole genome shotgun (WGS) entry which is preliminary data.</text>
</comment>
<dbReference type="PANTHER" id="PTHR40065">
    <property type="entry name" value="RNA-BINDING PROTEIN YHBY"/>
    <property type="match status" value="1"/>
</dbReference>
<reference evidence="4" key="1">
    <citation type="journal article" date="2021" name="PeerJ">
        <title>Extensive microbial diversity within the chicken gut microbiome revealed by metagenomics and culture.</title>
        <authorList>
            <person name="Gilroy R."/>
            <person name="Ravi A."/>
            <person name="Getino M."/>
            <person name="Pursley I."/>
            <person name="Horton D.L."/>
            <person name="Alikhan N.F."/>
            <person name="Baker D."/>
            <person name="Gharbi K."/>
            <person name="Hall N."/>
            <person name="Watson M."/>
            <person name="Adriaenssens E.M."/>
            <person name="Foster-Nyarko E."/>
            <person name="Jarju S."/>
            <person name="Secka A."/>
            <person name="Antonio M."/>
            <person name="Oren A."/>
            <person name="Chaudhuri R.R."/>
            <person name="La Ragione R."/>
            <person name="Hildebrand F."/>
            <person name="Pallen M.J."/>
        </authorList>
    </citation>
    <scope>NUCLEOTIDE SEQUENCE</scope>
    <source>
        <strain evidence="4">ChiHjej9B8-13557</strain>
    </source>
</reference>
<dbReference type="InterPro" id="IPR001890">
    <property type="entry name" value="RNA-binding_CRM"/>
</dbReference>
<protein>
    <submittedName>
        <fullName evidence="4">YhbY family RNA-binding protein</fullName>
    </submittedName>
</protein>
<dbReference type="SMART" id="SM01103">
    <property type="entry name" value="CRS1_YhbY"/>
    <property type="match status" value="1"/>
</dbReference>
<dbReference type="SUPFAM" id="SSF75471">
    <property type="entry name" value="YhbY-like"/>
    <property type="match status" value="1"/>
</dbReference>
<name>A0A9D2MD09_9FIRM</name>
<accession>A0A9D2MD09</accession>
<dbReference type="EMBL" id="DWXX01000046">
    <property type="protein sequence ID" value="HJB58570.1"/>
    <property type="molecule type" value="Genomic_DNA"/>
</dbReference>
<dbReference type="InterPro" id="IPR051925">
    <property type="entry name" value="RNA-binding_domain"/>
</dbReference>
<dbReference type="GO" id="GO:0003723">
    <property type="term" value="F:RNA binding"/>
    <property type="evidence" value="ECO:0007669"/>
    <property type="project" value="UniProtKB-UniRule"/>
</dbReference>
<reference evidence="4" key="2">
    <citation type="submission" date="2021-04" db="EMBL/GenBank/DDBJ databases">
        <authorList>
            <person name="Gilroy R."/>
        </authorList>
    </citation>
    <scope>NUCLEOTIDE SEQUENCE</scope>
    <source>
        <strain evidence="4">ChiHjej9B8-13557</strain>
    </source>
</reference>
<feature type="domain" description="CRM" evidence="3">
    <location>
        <begin position="1"/>
        <end position="96"/>
    </location>
</feature>
<dbReference type="PROSITE" id="PS51295">
    <property type="entry name" value="CRM"/>
    <property type="match status" value="1"/>
</dbReference>
<sequence>MLTSKQRAILRGKANTMDPVFQIGKGEIDQTLIDGVKSCLDARELIKLKVLETSIYSAREASVILAEATGADCVQVIGSKFVLYLQKKKDSAYADLLK</sequence>
<dbReference type="PANTHER" id="PTHR40065:SF3">
    <property type="entry name" value="RNA-BINDING PROTEIN YHBY"/>
    <property type="match status" value="1"/>
</dbReference>
<evidence type="ECO:0000313" key="5">
    <source>
        <dbReference type="Proteomes" id="UP000824211"/>
    </source>
</evidence>
<dbReference type="Pfam" id="PF01985">
    <property type="entry name" value="CRS1_YhbY"/>
    <property type="match status" value="1"/>
</dbReference>
<dbReference type="Gene3D" id="3.30.110.60">
    <property type="entry name" value="YhbY-like"/>
    <property type="match status" value="1"/>
</dbReference>
<dbReference type="AlphaFoldDB" id="A0A9D2MD09"/>
<evidence type="ECO:0000256" key="2">
    <source>
        <dbReference type="PROSITE-ProRule" id="PRU00626"/>
    </source>
</evidence>
<keyword evidence="1 2" id="KW-0694">RNA-binding</keyword>
<organism evidence="4 5">
    <name type="scientific">Candidatus Faecalibacterium faecipullorum</name>
    <dbReference type="NCBI Taxonomy" id="2838578"/>
    <lineage>
        <taxon>Bacteria</taxon>
        <taxon>Bacillati</taxon>
        <taxon>Bacillota</taxon>
        <taxon>Clostridia</taxon>
        <taxon>Eubacteriales</taxon>
        <taxon>Oscillospiraceae</taxon>
        <taxon>Faecalibacterium</taxon>
    </lineage>
</organism>
<dbReference type="InterPro" id="IPR035920">
    <property type="entry name" value="YhbY-like_sf"/>
</dbReference>
<evidence type="ECO:0000313" key="4">
    <source>
        <dbReference type="EMBL" id="HJB58570.1"/>
    </source>
</evidence>